<dbReference type="EMBL" id="FNED01000024">
    <property type="protein sequence ID" value="SDJ65873.1"/>
    <property type="molecule type" value="Genomic_DNA"/>
</dbReference>
<name>A0A0D1XS22_ANEMI</name>
<dbReference type="EMBL" id="LGUG01000005">
    <property type="protein sequence ID" value="KON93245.1"/>
    <property type="molecule type" value="Genomic_DNA"/>
</dbReference>
<evidence type="ECO:0000313" key="11">
    <source>
        <dbReference type="Proteomes" id="UP000182836"/>
    </source>
</evidence>
<protein>
    <submittedName>
        <fullName evidence="8">Hemolysin D</fullName>
    </submittedName>
    <submittedName>
        <fullName evidence="9">HlyD family secretion protein</fullName>
    </submittedName>
</protein>
<dbReference type="Pfam" id="PF25990">
    <property type="entry name" value="Beta-barrel_YknX"/>
    <property type="match status" value="1"/>
</dbReference>
<dbReference type="OrthoDB" id="9811754at2"/>
<proteinExistence type="inferred from homology"/>
<comment type="subcellular location">
    <subcellularLocation>
        <location evidence="1">Membrane</location>
        <topology evidence="1">Single-pass membrane protein</topology>
    </subcellularLocation>
</comment>
<dbReference type="GO" id="GO:0016020">
    <property type="term" value="C:membrane"/>
    <property type="evidence" value="ECO:0007669"/>
    <property type="project" value="UniProtKB-SubCell"/>
</dbReference>
<evidence type="ECO:0000256" key="5">
    <source>
        <dbReference type="ARBA" id="ARBA00023136"/>
    </source>
</evidence>
<dbReference type="STRING" id="47500.AF333_26695"/>
<organism evidence="8 10">
    <name type="scientific">Aneurinibacillus migulanus</name>
    <name type="common">Bacillus migulanus</name>
    <dbReference type="NCBI Taxonomy" id="47500"/>
    <lineage>
        <taxon>Bacteria</taxon>
        <taxon>Bacillati</taxon>
        <taxon>Bacillota</taxon>
        <taxon>Bacilli</taxon>
        <taxon>Bacillales</taxon>
        <taxon>Paenibacillaceae</taxon>
        <taxon>Aneurinibacillus group</taxon>
        <taxon>Aneurinibacillus</taxon>
    </lineage>
</organism>
<dbReference type="Gene3D" id="2.40.30.170">
    <property type="match status" value="1"/>
</dbReference>
<keyword evidence="3 6" id="KW-0812">Transmembrane</keyword>
<sequence>MNRKSLLWILLSAMIISGGGIGYYYWYQGAHYVKSEDARIQGDQYRIMPQIAGEITQIHVEEGDVLRKNDAVAEQDPANMDPSMVSRSILRAPIDGMIMKIYMKQHEIGSPSQAVAMMMDTNHLYVSANIEETDIAKIHPGQVVDITLDTMNGKAITGKIRKIGTASNAVFSLIPATNTSGNFNKVTQRIPVEISINKPDDVELIPGTNVEVKIHIA</sequence>
<dbReference type="RefSeq" id="WP_043065357.1">
    <property type="nucleotide sequence ID" value="NZ_BJOA01000080.1"/>
</dbReference>
<gene>
    <name evidence="8" type="ORF">AF333_26695</name>
    <name evidence="9" type="ORF">SAMN04487909_12420</name>
</gene>
<keyword evidence="5 6" id="KW-0472">Membrane</keyword>
<dbReference type="Proteomes" id="UP000182836">
    <property type="component" value="Unassembled WGS sequence"/>
</dbReference>
<evidence type="ECO:0000256" key="4">
    <source>
        <dbReference type="ARBA" id="ARBA00022989"/>
    </source>
</evidence>
<evidence type="ECO:0000256" key="6">
    <source>
        <dbReference type="SAM" id="Phobius"/>
    </source>
</evidence>
<dbReference type="InterPro" id="IPR011053">
    <property type="entry name" value="Single_hybrid_motif"/>
</dbReference>
<accession>A0A0D1XS22</accession>
<comment type="similarity">
    <text evidence="2">Belongs to the membrane fusion protein (MFP) (TC 8.A.1) family.</text>
</comment>
<evidence type="ECO:0000259" key="7">
    <source>
        <dbReference type="Pfam" id="PF25990"/>
    </source>
</evidence>
<evidence type="ECO:0000256" key="1">
    <source>
        <dbReference type="ARBA" id="ARBA00004167"/>
    </source>
</evidence>
<dbReference type="PANTHER" id="PTHR30386:SF26">
    <property type="entry name" value="TRANSPORT PROTEIN COMB"/>
    <property type="match status" value="1"/>
</dbReference>
<dbReference type="InterPro" id="IPR058636">
    <property type="entry name" value="Beta-barrel_YknX"/>
</dbReference>
<keyword evidence="10" id="KW-1185">Reference proteome</keyword>
<feature type="transmembrane region" description="Helical" evidence="6">
    <location>
        <begin position="6"/>
        <end position="26"/>
    </location>
</feature>
<reference evidence="8 10" key="1">
    <citation type="submission" date="2015-07" db="EMBL/GenBank/DDBJ databases">
        <title>Fjat-14205 dsm 2895.</title>
        <authorList>
            <person name="Liu B."/>
            <person name="Wang J."/>
            <person name="Zhu Y."/>
            <person name="Liu G."/>
            <person name="Chen Q."/>
            <person name="Chen Z."/>
            <person name="Lan J."/>
            <person name="Che J."/>
            <person name="Ge C."/>
            <person name="Shi H."/>
            <person name="Pan Z."/>
            <person name="Liu X."/>
        </authorList>
    </citation>
    <scope>NUCLEOTIDE SEQUENCE [LARGE SCALE GENOMIC DNA]</scope>
    <source>
        <strain evidence="8 10">DSM 2895</strain>
    </source>
</reference>
<reference evidence="9 11" key="2">
    <citation type="submission" date="2016-10" db="EMBL/GenBank/DDBJ databases">
        <authorList>
            <person name="de Groot N.N."/>
        </authorList>
    </citation>
    <scope>NUCLEOTIDE SEQUENCE [LARGE SCALE GENOMIC DNA]</scope>
    <source>
        <strain evidence="9 11">DSM 2895</strain>
    </source>
</reference>
<dbReference type="PANTHER" id="PTHR30386">
    <property type="entry name" value="MEMBRANE FUSION SUBUNIT OF EMRAB-TOLC MULTIDRUG EFFLUX PUMP"/>
    <property type="match status" value="1"/>
</dbReference>
<dbReference type="GO" id="GO:0055085">
    <property type="term" value="P:transmembrane transport"/>
    <property type="evidence" value="ECO:0007669"/>
    <property type="project" value="InterPro"/>
</dbReference>
<dbReference type="AlphaFoldDB" id="A0A0D1XS22"/>
<dbReference type="PATRIC" id="fig|47500.8.peg.5812"/>
<dbReference type="GeneID" id="42308717"/>
<evidence type="ECO:0000313" key="9">
    <source>
        <dbReference type="EMBL" id="SDJ65873.1"/>
    </source>
</evidence>
<evidence type="ECO:0000313" key="10">
    <source>
        <dbReference type="Proteomes" id="UP000037269"/>
    </source>
</evidence>
<keyword evidence="4 6" id="KW-1133">Transmembrane helix</keyword>
<dbReference type="InterPro" id="IPR050739">
    <property type="entry name" value="MFP"/>
</dbReference>
<evidence type="ECO:0000313" key="8">
    <source>
        <dbReference type="EMBL" id="KON93245.1"/>
    </source>
</evidence>
<feature type="domain" description="YknX-like beta-barrel" evidence="7">
    <location>
        <begin position="125"/>
        <end position="214"/>
    </location>
</feature>
<dbReference type="SUPFAM" id="SSF51230">
    <property type="entry name" value="Single hybrid motif"/>
    <property type="match status" value="1"/>
</dbReference>
<evidence type="ECO:0000256" key="3">
    <source>
        <dbReference type="ARBA" id="ARBA00022692"/>
    </source>
</evidence>
<dbReference type="Proteomes" id="UP000037269">
    <property type="component" value="Unassembled WGS sequence"/>
</dbReference>
<evidence type="ECO:0000256" key="2">
    <source>
        <dbReference type="ARBA" id="ARBA00009477"/>
    </source>
</evidence>